<comment type="caution">
    <text evidence="2">The sequence shown here is derived from an EMBL/GenBank/DDBJ whole genome shotgun (WGS) entry which is preliminary data.</text>
</comment>
<gene>
    <name evidence="2" type="ORF">LX64_02519</name>
</gene>
<name>A0A327QNY4_9BACT</name>
<evidence type="ECO:0000313" key="3">
    <source>
        <dbReference type="Proteomes" id="UP000249547"/>
    </source>
</evidence>
<dbReference type="Proteomes" id="UP000249547">
    <property type="component" value="Unassembled WGS sequence"/>
</dbReference>
<protein>
    <submittedName>
        <fullName evidence="2">Putative phage-associated protein</fullName>
    </submittedName>
</protein>
<dbReference type="InterPro" id="IPR025272">
    <property type="entry name" value="SocA_Panacea"/>
</dbReference>
<evidence type="ECO:0000259" key="1">
    <source>
        <dbReference type="Pfam" id="PF13274"/>
    </source>
</evidence>
<evidence type="ECO:0000313" key="2">
    <source>
        <dbReference type="EMBL" id="RAJ05362.1"/>
    </source>
</evidence>
<feature type="domain" description="Antitoxin SocA-like Panacea" evidence="1">
    <location>
        <begin position="30"/>
        <end position="137"/>
    </location>
</feature>
<organism evidence="2 3">
    <name type="scientific">Chitinophaga skermanii</name>
    <dbReference type="NCBI Taxonomy" id="331697"/>
    <lineage>
        <taxon>Bacteria</taxon>
        <taxon>Pseudomonadati</taxon>
        <taxon>Bacteroidota</taxon>
        <taxon>Chitinophagia</taxon>
        <taxon>Chitinophagales</taxon>
        <taxon>Chitinophagaceae</taxon>
        <taxon>Chitinophaga</taxon>
    </lineage>
</organism>
<keyword evidence="3" id="KW-1185">Reference proteome</keyword>
<dbReference type="Pfam" id="PF13274">
    <property type="entry name" value="SocA_Panacea"/>
    <property type="match status" value="1"/>
</dbReference>
<dbReference type="EMBL" id="QLLL01000004">
    <property type="protein sequence ID" value="RAJ05362.1"/>
    <property type="molecule type" value="Genomic_DNA"/>
</dbReference>
<dbReference type="AlphaFoldDB" id="A0A327QNY4"/>
<sequence>MIKMIRIEDYAKFVIYYMNANGLFIGPHKLQKILYFTQAWHLVNFNQHPLFEEQPEAWMNGPNYRSIYNIYKKYWTRNKDIIPPLEEGKDYADTCKELMMGLGISTEQEAFINELLQEYGTMTNGMIIYLSHVDKPWNETREGIGVLDSCIRKISFERMYECNLAKYKKDA</sequence>
<proteinExistence type="predicted"/>
<reference evidence="2 3" key="1">
    <citation type="submission" date="2018-06" db="EMBL/GenBank/DDBJ databases">
        <title>Genomic Encyclopedia of Archaeal and Bacterial Type Strains, Phase II (KMG-II): from individual species to whole genera.</title>
        <authorList>
            <person name="Goeker M."/>
        </authorList>
    </citation>
    <scope>NUCLEOTIDE SEQUENCE [LARGE SCALE GENOMIC DNA]</scope>
    <source>
        <strain evidence="2 3">DSM 23857</strain>
    </source>
</reference>
<dbReference type="OrthoDB" id="9799173at2"/>
<dbReference type="RefSeq" id="WP_111597956.1">
    <property type="nucleotide sequence ID" value="NZ_QLLL01000004.1"/>
</dbReference>
<accession>A0A327QNY4</accession>